<organism evidence="2 3">
    <name type="scientific">Anaerotalea alkaliphila</name>
    <dbReference type="NCBI Taxonomy" id="2662126"/>
    <lineage>
        <taxon>Bacteria</taxon>
        <taxon>Bacillati</taxon>
        <taxon>Bacillota</taxon>
        <taxon>Clostridia</taxon>
        <taxon>Eubacteriales</taxon>
        <taxon>Anaerotalea</taxon>
    </lineage>
</organism>
<accession>A0A7X5HUN5</accession>
<comment type="caution">
    <text evidence="2">The sequence shown here is derived from an EMBL/GenBank/DDBJ whole genome shotgun (WGS) entry which is preliminary data.</text>
</comment>
<sequence length="149" mass="16085">MTGGIWKDRLLGPVADGTLVVVHLLVGMGAAAGGVAAMTNPTNPLGVPVELLKGSPFQDFFLPGIFLFVMLGMGNLDALFLGFLKPAFRGYAGFLLGGLLVVWILIQCWMLQAVASLHVLFFVIGVLQGLLGLWILVRDRRYPFRCQAL</sequence>
<feature type="transmembrane region" description="Helical" evidence="1">
    <location>
        <begin position="60"/>
        <end position="84"/>
    </location>
</feature>
<name>A0A7X5HUN5_9FIRM</name>
<dbReference type="AlphaFoldDB" id="A0A7X5HUN5"/>
<keyword evidence="1" id="KW-0812">Transmembrane</keyword>
<keyword evidence="3" id="KW-1185">Reference proteome</keyword>
<proteinExistence type="predicted"/>
<feature type="transmembrane region" description="Helical" evidence="1">
    <location>
        <begin position="91"/>
        <end position="112"/>
    </location>
</feature>
<keyword evidence="1" id="KW-1133">Transmembrane helix</keyword>
<dbReference type="EMBL" id="JAAEEH010000008">
    <property type="protein sequence ID" value="NDL66973.1"/>
    <property type="molecule type" value="Genomic_DNA"/>
</dbReference>
<dbReference type="RefSeq" id="WP_162369699.1">
    <property type="nucleotide sequence ID" value="NZ_JAAEEH010000008.1"/>
</dbReference>
<evidence type="ECO:0000313" key="2">
    <source>
        <dbReference type="EMBL" id="NDL66973.1"/>
    </source>
</evidence>
<feature type="transmembrane region" description="Helical" evidence="1">
    <location>
        <begin position="20"/>
        <end position="40"/>
    </location>
</feature>
<evidence type="ECO:0000256" key="1">
    <source>
        <dbReference type="SAM" id="Phobius"/>
    </source>
</evidence>
<protein>
    <submittedName>
        <fullName evidence="2">Uncharacterized protein</fullName>
    </submittedName>
</protein>
<evidence type="ECO:0000313" key="3">
    <source>
        <dbReference type="Proteomes" id="UP000461585"/>
    </source>
</evidence>
<dbReference type="Proteomes" id="UP000461585">
    <property type="component" value="Unassembled WGS sequence"/>
</dbReference>
<gene>
    <name evidence="2" type="ORF">GXN74_04320</name>
</gene>
<feature type="transmembrane region" description="Helical" evidence="1">
    <location>
        <begin position="118"/>
        <end position="137"/>
    </location>
</feature>
<keyword evidence="1" id="KW-0472">Membrane</keyword>
<reference evidence="2 3" key="1">
    <citation type="submission" date="2020-01" db="EMBL/GenBank/DDBJ databases">
        <title>Anaeroalcalibacter tamaniensis gen. nov., sp. nov., moderately halophilic strictly anaerobic fermenter bacterium from mud volcano of Taman peninsula.</title>
        <authorList>
            <person name="Frolova A."/>
            <person name="Merkel A.Y."/>
            <person name="Slobodkin A.I."/>
        </authorList>
    </citation>
    <scope>NUCLEOTIDE SEQUENCE [LARGE SCALE GENOMIC DNA]</scope>
    <source>
        <strain evidence="2 3">F-3ap</strain>
    </source>
</reference>